<dbReference type="InterPro" id="IPR001537">
    <property type="entry name" value="SpoU_MeTrfase"/>
</dbReference>
<dbReference type="NCBIfam" id="TIGR00186">
    <property type="entry name" value="rRNA_methyl_3"/>
    <property type="match status" value="1"/>
</dbReference>
<evidence type="ECO:0000256" key="2">
    <source>
        <dbReference type="ARBA" id="ARBA00022603"/>
    </source>
</evidence>
<dbReference type="Gene3D" id="3.30.1330.30">
    <property type="match status" value="1"/>
</dbReference>
<dbReference type="CDD" id="cd18103">
    <property type="entry name" value="SpoU-like_RlmB"/>
    <property type="match status" value="1"/>
</dbReference>
<dbReference type="SMART" id="SM00967">
    <property type="entry name" value="SpoU_sub_bind"/>
    <property type="match status" value="1"/>
</dbReference>
<dbReference type="InterPro" id="IPR004441">
    <property type="entry name" value="rRNA_MeTrfase_TrmH"/>
</dbReference>
<dbReference type="EC" id="2.1.1.185" evidence="5"/>
<proteinExistence type="inferred from homology"/>
<evidence type="ECO:0000259" key="4">
    <source>
        <dbReference type="SMART" id="SM00967"/>
    </source>
</evidence>
<comment type="similarity">
    <text evidence="1">Belongs to the class IV-like SAM-binding methyltransferase superfamily. RNA methyltransferase TrmH family.</text>
</comment>
<feature type="domain" description="RNA 2-O ribose methyltransferase substrate binding" evidence="4">
    <location>
        <begin position="4"/>
        <end position="76"/>
    </location>
</feature>
<dbReference type="SUPFAM" id="SSF75217">
    <property type="entry name" value="alpha/beta knot"/>
    <property type="match status" value="1"/>
</dbReference>
<evidence type="ECO:0000313" key="5">
    <source>
        <dbReference type="EMBL" id="MDQ0361201.1"/>
    </source>
</evidence>
<protein>
    <submittedName>
        <fullName evidence="5">23S rRNA (Guanosine2251-2'-O)-methyltransferase</fullName>
        <ecNumber evidence="5">2.1.1.185</ecNumber>
    </submittedName>
</protein>
<keyword evidence="2 5" id="KW-0489">Methyltransferase</keyword>
<dbReference type="GO" id="GO:0008168">
    <property type="term" value="F:methyltransferase activity"/>
    <property type="evidence" value="ECO:0007669"/>
    <property type="project" value="UniProtKB-KW"/>
</dbReference>
<dbReference type="EMBL" id="JAUSUR010000003">
    <property type="protein sequence ID" value="MDQ0361201.1"/>
    <property type="molecule type" value="Genomic_DNA"/>
</dbReference>
<dbReference type="RefSeq" id="WP_307407723.1">
    <property type="nucleotide sequence ID" value="NZ_JAUSUR010000003.1"/>
</dbReference>
<accession>A0ABU0E2S7</accession>
<gene>
    <name evidence="5" type="ORF">J2S15_001948</name>
</gene>
<dbReference type="Proteomes" id="UP001230220">
    <property type="component" value="Unassembled WGS sequence"/>
</dbReference>
<evidence type="ECO:0000256" key="3">
    <source>
        <dbReference type="ARBA" id="ARBA00022679"/>
    </source>
</evidence>
<dbReference type="Pfam" id="PF08032">
    <property type="entry name" value="SpoU_sub_bind"/>
    <property type="match status" value="1"/>
</dbReference>
<keyword evidence="3 5" id="KW-0808">Transferase</keyword>
<evidence type="ECO:0000256" key="1">
    <source>
        <dbReference type="ARBA" id="ARBA00007228"/>
    </source>
</evidence>
<organism evidence="5 6">
    <name type="scientific">Breznakia pachnodae</name>
    <dbReference type="NCBI Taxonomy" id="265178"/>
    <lineage>
        <taxon>Bacteria</taxon>
        <taxon>Bacillati</taxon>
        <taxon>Bacillota</taxon>
        <taxon>Erysipelotrichia</taxon>
        <taxon>Erysipelotrichales</taxon>
        <taxon>Erysipelotrichaceae</taxon>
        <taxon>Breznakia</taxon>
    </lineage>
</organism>
<dbReference type="Pfam" id="PF00588">
    <property type="entry name" value="SpoU_methylase"/>
    <property type="match status" value="1"/>
</dbReference>
<dbReference type="GO" id="GO:0032259">
    <property type="term" value="P:methylation"/>
    <property type="evidence" value="ECO:0007669"/>
    <property type="project" value="UniProtKB-KW"/>
</dbReference>
<dbReference type="PANTHER" id="PTHR46429">
    <property type="entry name" value="23S RRNA (GUANOSINE-2'-O-)-METHYLTRANSFERASE RLMB"/>
    <property type="match status" value="1"/>
</dbReference>
<dbReference type="InterPro" id="IPR029064">
    <property type="entry name" value="Ribosomal_eL30-like_sf"/>
</dbReference>
<dbReference type="InterPro" id="IPR029026">
    <property type="entry name" value="tRNA_m1G_MTases_N"/>
</dbReference>
<keyword evidence="6" id="KW-1185">Reference proteome</keyword>
<dbReference type="SUPFAM" id="SSF55315">
    <property type="entry name" value="L30e-like"/>
    <property type="match status" value="1"/>
</dbReference>
<comment type="caution">
    <text evidence="5">The sequence shown here is derived from an EMBL/GenBank/DDBJ whole genome shotgun (WGS) entry which is preliminary data.</text>
</comment>
<sequence length="248" mass="27492">MTQFVYGKNVVKQLLTDKKKIYQIIISDNFKDNELLSLIYKSGINYSKTGKKKLDQLSEFQNHQGVIAEIDSYHYAQLEDITRNPKGKYPLIVMLDGIEDPHNLGAILRTCDAVNVDGVIIGKHRSVSLNPTVAKVSTGAIDHVPVCQVTNLSKTLSQLKKQGFWVAGTDMTNAKNYRDADYDSPLVLVIGSEGFGISDLVKKNCDYFISLPMEGHVTSLNASVACGILLYEIFSSRKDRENGGEISK</sequence>
<name>A0ABU0E2S7_9FIRM</name>
<evidence type="ECO:0000313" key="6">
    <source>
        <dbReference type="Proteomes" id="UP001230220"/>
    </source>
</evidence>
<reference evidence="5 6" key="1">
    <citation type="submission" date="2023-07" db="EMBL/GenBank/DDBJ databases">
        <title>Genomic Encyclopedia of Type Strains, Phase IV (KMG-IV): sequencing the most valuable type-strain genomes for metagenomic binning, comparative biology and taxonomic classification.</title>
        <authorList>
            <person name="Goeker M."/>
        </authorList>
    </citation>
    <scope>NUCLEOTIDE SEQUENCE [LARGE SCALE GENOMIC DNA]</scope>
    <source>
        <strain evidence="5 6">DSM 16784</strain>
    </source>
</reference>
<dbReference type="InterPro" id="IPR013123">
    <property type="entry name" value="SpoU_subst-bd"/>
</dbReference>
<dbReference type="Gene3D" id="3.40.1280.10">
    <property type="match status" value="1"/>
</dbReference>
<dbReference type="InterPro" id="IPR029028">
    <property type="entry name" value="Alpha/beta_knot_MTases"/>
</dbReference>
<dbReference type="PANTHER" id="PTHR46429:SF1">
    <property type="entry name" value="23S RRNA (GUANOSINE-2'-O-)-METHYLTRANSFERASE RLMB"/>
    <property type="match status" value="1"/>
</dbReference>